<dbReference type="EMBL" id="BAAAEW010000008">
    <property type="protein sequence ID" value="GAA0748372.1"/>
    <property type="molecule type" value="Genomic_DNA"/>
</dbReference>
<feature type="signal peptide" evidence="1">
    <location>
        <begin position="1"/>
        <end position="21"/>
    </location>
</feature>
<keyword evidence="1" id="KW-0732">Signal</keyword>
<comment type="caution">
    <text evidence="2">The sequence shown here is derived from an EMBL/GenBank/DDBJ whole genome shotgun (WGS) entry which is preliminary data.</text>
</comment>
<protein>
    <recommendedName>
        <fullName evidence="4">Lipoprotein</fullName>
    </recommendedName>
</protein>
<evidence type="ECO:0000313" key="2">
    <source>
        <dbReference type="EMBL" id="GAA0748372.1"/>
    </source>
</evidence>
<dbReference type="Proteomes" id="UP001500279">
    <property type="component" value="Unassembled WGS sequence"/>
</dbReference>
<organism evidence="2 3">
    <name type="scientific">Ideonella azotifigens</name>
    <dbReference type="NCBI Taxonomy" id="513160"/>
    <lineage>
        <taxon>Bacteria</taxon>
        <taxon>Pseudomonadati</taxon>
        <taxon>Pseudomonadota</taxon>
        <taxon>Betaproteobacteria</taxon>
        <taxon>Burkholderiales</taxon>
        <taxon>Sphaerotilaceae</taxon>
        <taxon>Ideonella</taxon>
    </lineage>
</organism>
<feature type="chain" id="PRO_5046806296" description="Lipoprotein" evidence="1">
    <location>
        <begin position="22"/>
        <end position="60"/>
    </location>
</feature>
<gene>
    <name evidence="2" type="ORF">GCM10009107_17770</name>
</gene>
<evidence type="ECO:0008006" key="4">
    <source>
        <dbReference type="Google" id="ProtNLM"/>
    </source>
</evidence>
<keyword evidence="3" id="KW-1185">Reference proteome</keyword>
<evidence type="ECO:0000313" key="3">
    <source>
        <dbReference type="Proteomes" id="UP001500279"/>
    </source>
</evidence>
<evidence type="ECO:0000256" key="1">
    <source>
        <dbReference type="SAM" id="SignalP"/>
    </source>
</evidence>
<dbReference type="RefSeq" id="WP_141291097.1">
    <property type="nucleotide sequence ID" value="NZ_BAAAEW010000008.1"/>
</dbReference>
<name>A0ABP3V986_9BURK</name>
<proteinExistence type="predicted"/>
<dbReference type="PROSITE" id="PS51257">
    <property type="entry name" value="PROKAR_LIPOPROTEIN"/>
    <property type="match status" value="1"/>
</dbReference>
<sequence length="60" mass="6093">MNMFQKVGRVLGLTLALTVAACGGGGGGDCLAYCAKAHESSVVQGAGGYPGRFRVEVYTP</sequence>
<reference evidence="3" key="1">
    <citation type="journal article" date="2019" name="Int. J. Syst. Evol. Microbiol.">
        <title>The Global Catalogue of Microorganisms (GCM) 10K type strain sequencing project: providing services to taxonomists for standard genome sequencing and annotation.</title>
        <authorList>
            <consortium name="The Broad Institute Genomics Platform"/>
            <consortium name="The Broad Institute Genome Sequencing Center for Infectious Disease"/>
            <person name="Wu L."/>
            <person name="Ma J."/>
        </authorList>
    </citation>
    <scope>NUCLEOTIDE SEQUENCE [LARGE SCALE GENOMIC DNA]</scope>
    <source>
        <strain evidence="3">JCM 15503</strain>
    </source>
</reference>
<accession>A0ABP3V986</accession>